<dbReference type="EMBL" id="CP011924">
    <property type="protein sequence ID" value="ATD06355.1"/>
    <property type="molecule type" value="Genomic_DNA"/>
</dbReference>
<keyword evidence="2" id="KW-1185">Reference proteome</keyword>
<protein>
    <submittedName>
        <fullName evidence="1">Uncharacterized protein</fullName>
    </submittedName>
</protein>
<reference evidence="1 2" key="1">
    <citation type="submission" date="2015-06" db="EMBL/GenBank/DDBJ databases">
        <authorList>
            <person name="Xie B.-B."/>
            <person name="Rong J.-C."/>
            <person name="Qin Q.-L."/>
            <person name="Zhang Y.-Z."/>
        </authorList>
    </citation>
    <scope>NUCLEOTIDE SEQUENCE [LARGE SCALE GENOMIC DNA]</scope>
    <source>
        <strain evidence="1 2">JCM 20779</strain>
    </source>
</reference>
<evidence type="ECO:0000313" key="1">
    <source>
        <dbReference type="EMBL" id="ATD06355.1"/>
    </source>
</evidence>
<sequence length="44" mass="4998">MCHTTTCVEMLSEYQIAYSAEAPIKRTSKNSRIASEYQRGLCLL</sequence>
<name>A0ABN5CAF3_PSEO7</name>
<organism evidence="1 2">
    <name type="scientific">Pseudoalteromonas piscicida</name>
    <dbReference type="NCBI Taxonomy" id="43662"/>
    <lineage>
        <taxon>Bacteria</taxon>
        <taxon>Pseudomonadati</taxon>
        <taxon>Pseudomonadota</taxon>
        <taxon>Gammaproteobacteria</taxon>
        <taxon>Alteromonadales</taxon>
        <taxon>Pseudoalteromonadaceae</taxon>
        <taxon>Pseudoalteromonas</taxon>
    </lineage>
</organism>
<evidence type="ECO:0000313" key="2">
    <source>
        <dbReference type="Proteomes" id="UP000016521"/>
    </source>
</evidence>
<gene>
    <name evidence="1" type="ORF">PPIS_a1190</name>
</gene>
<proteinExistence type="predicted"/>
<accession>A0ABN5CAF3</accession>
<dbReference type="Proteomes" id="UP000016521">
    <property type="component" value="Chromosome I"/>
</dbReference>